<feature type="coiled-coil region" evidence="1">
    <location>
        <begin position="489"/>
        <end position="523"/>
    </location>
</feature>
<keyword evidence="3" id="KW-1133">Transmembrane helix</keyword>
<proteinExistence type="predicted"/>
<feature type="compositionally biased region" description="Basic and acidic residues" evidence="2">
    <location>
        <begin position="703"/>
        <end position="747"/>
    </location>
</feature>
<keyword evidence="3" id="KW-0472">Membrane</keyword>
<gene>
    <name evidence="4" type="ORF">I215_01160</name>
</gene>
<feature type="region of interest" description="Disordered" evidence="2">
    <location>
        <begin position="919"/>
        <end position="949"/>
    </location>
</feature>
<organism evidence="4 5">
    <name type="scientific">Galbibacter marinus</name>
    <dbReference type="NCBI Taxonomy" id="555500"/>
    <lineage>
        <taxon>Bacteria</taxon>
        <taxon>Pseudomonadati</taxon>
        <taxon>Bacteroidota</taxon>
        <taxon>Flavobacteriia</taxon>
        <taxon>Flavobacteriales</taxon>
        <taxon>Flavobacteriaceae</taxon>
        <taxon>Galbibacter</taxon>
    </lineage>
</organism>
<keyword evidence="5" id="KW-1185">Reference proteome</keyword>
<comment type="caution">
    <text evidence="4">The sequence shown here is derived from an EMBL/GenBank/DDBJ whole genome shotgun (WGS) entry which is preliminary data.</text>
</comment>
<feature type="coiled-coil region" evidence="1">
    <location>
        <begin position="580"/>
        <end position="698"/>
    </location>
</feature>
<dbReference type="OrthoDB" id="9812498at2"/>
<dbReference type="RefSeq" id="WP_008990109.1">
    <property type="nucleotide sequence ID" value="NZ_AMSG01000001.1"/>
</dbReference>
<evidence type="ECO:0008006" key="6">
    <source>
        <dbReference type="Google" id="ProtNLM"/>
    </source>
</evidence>
<protein>
    <recommendedName>
        <fullName evidence="6">Glutamyl-tRNA synthetase</fullName>
    </recommendedName>
</protein>
<feature type="transmembrane region" description="Helical" evidence="3">
    <location>
        <begin position="152"/>
        <end position="170"/>
    </location>
</feature>
<name>K2PVV1_9FLAO</name>
<accession>K2PVV1</accession>
<evidence type="ECO:0000313" key="5">
    <source>
        <dbReference type="Proteomes" id="UP000007364"/>
    </source>
</evidence>
<feature type="transmembrane region" description="Helical" evidence="3">
    <location>
        <begin position="26"/>
        <end position="51"/>
    </location>
</feature>
<dbReference type="eggNOG" id="COG1196">
    <property type="taxonomic scope" value="Bacteria"/>
</dbReference>
<keyword evidence="3" id="KW-0812">Transmembrane</keyword>
<dbReference type="Proteomes" id="UP000007364">
    <property type="component" value="Unassembled WGS sequence"/>
</dbReference>
<dbReference type="STRING" id="555500.I215_01160"/>
<evidence type="ECO:0000256" key="3">
    <source>
        <dbReference type="SAM" id="Phobius"/>
    </source>
</evidence>
<evidence type="ECO:0000313" key="4">
    <source>
        <dbReference type="EMBL" id="EKF56780.1"/>
    </source>
</evidence>
<dbReference type="PATRIC" id="fig|555500.3.peg.246"/>
<dbReference type="AlphaFoldDB" id="K2PVV1"/>
<reference evidence="4 5" key="1">
    <citation type="journal article" date="2012" name="J. Bacteriol.">
        <title>Genome Sequence of Galbibacter marinum Type Strain ck-I2-15.</title>
        <authorList>
            <person name="Lai Q."/>
            <person name="Li C."/>
            <person name="Shao Z."/>
        </authorList>
    </citation>
    <scope>NUCLEOTIDE SEQUENCE [LARGE SCALE GENOMIC DNA]</scope>
    <source>
        <strain evidence="5">ck-I2-15</strain>
    </source>
</reference>
<sequence length="1088" mass="126578">MSILNEIHHKLALFLRKYYSNELLKGLFLFISVGLLYFIGIVLLEYFLWLSTSSRRVLFWAFVAIEVLLFIKFICIPLLYLFRLRKGIDHKEASKIIGNHFPSVGDKLLNFLQLSKDKTQSDLLLASIEQKGNDLKPIPFQMAISYKRNLKYAYYAAIPVVLILLVTIIGKMNLFTDSYKRVVDYQTAYAPPAPFEFLITNDSLKTLKGKSFTLEVETQGSRVPEDIQIVIGENRFFMEKSSTTIHQYTFVQPIEDIEFQLQATGVNSIPYQLKVIPTPSLLSFEMTLNYPNYTGKSTDTLKSTGNATILEGTEIHWVFNSENTDKISMALLDSTHVLSKSQQQFSLKKRIYDNTSYSVATSNDYLIDYEKLNFNLEVIKDQYPTITVKEHIDSSAVNRKIYTGSLSDDYGITKLEIFYKATDSDSLLKRNIPIIGQTVDRFVYEFPTGLTLKESVDYQYYFQVTDNDAIRGGKVSKSQQFHYRKLSHSELQQEQLKNQKQTIQQLQNTFEQSEEQKQQLNEINAINKQKNQLNFNDKKKIDQFLSRQLEQNQMMEKFQNKLIENLSEFQKTNKEKSQFNDLLKERLERRQKQLEENEKMMEELSKLADKIKKEEFSKRLEDMAKNQNNNSRSLEQILELTKRYYVQAKAEKLKNDILSLSERQSELAKKENSSSDDQQRLNAEFDKIQQELELLEKENKLLKKPMDLTRDEPMEEQIKQQQKQAKEKLDQGASKTDAKNHQKKAAEKLQQLGSQMKNQMQSGSQESLQEDADMLRQILDNLVLFSLKQESLMQRIGVLKESNTNLSVYLKEQNDLKSVFEHVDDSLFTLSLRQPKLTEQINKDVNDVYYNIDKSLEEFAENQTYQGVSYQQYALTATNSLADFLSNILDNMQESLSMGSGEGTKDFQLPDIIQSQEQLNKSMQDAMGKQQENKQNDNKGEPSQGENGEEMSEKLFEIYKEQQFLRNALEGQMDKLQNPSDKLNTKKAIEEMKQLENDLIEKGFTRDNEQKMLQLQHQLLKLENAAMQQGEKPERESTTNDQNFTNPIENLNPDIQQYLNEVEILNRQSLPLRQIYKEKVNTYFKTDD</sequence>
<feature type="region of interest" description="Disordered" evidence="2">
    <location>
        <begin position="1027"/>
        <end position="1046"/>
    </location>
</feature>
<feature type="transmembrane region" description="Helical" evidence="3">
    <location>
        <begin position="57"/>
        <end position="82"/>
    </location>
</feature>
<evidence type="ECO:0000256" key="1">
    <source>
        <dbReference type="SAM" id="Coils"/>
    </source>
</evidence>
<evidence type="ECO:0000256" key="2">
    <source>
        <dbReference type="SAM" id="MobiDB-lite"/>
    </source>
</evidence>
<feature type="region of interest" description="Disordered" evidence="2">
    <location>
        <begin position="703"/>
        <end position="748"/>
    </location>
</feature>
<dbReference type="EMBL" id="AMSG01000001">
    <property type="protein sequence ID" value="EKF56780.1"/>
    <property type="molecule type" value="Genomic_DNA"/>
</dbReference>
<keyword evidence="1" id="KW-0175">Coiled coil</keyword>
<feature type="compositionally biased region" description="Basic and acidic residues" evidence="2">
    <location>
        <begin position="931"/>
        <end position="940"/>
    </location>
</feature>